<dbReference type="Pfam" id="PF00493">
    <property type="entry name" value="MCM"/>
    <property type="match status" value="1"/>
</dbReference>
<dbReference type="InterPro" id="IPR056875">
    <property type="entry name" value="MCM8/REC_WHD"/>
</dbReference>
<dbReference type="EMBL" id="CASHTH010003834">
    <property type="protein sequence ID" value="CAI8050102.1"/>
    <property type="molecule type" value="Genomic_DNA"/>
</dbReference>
<dbReference type="PANTHER" id="PTHR11630">
    <property type="entry name" value="DNA REPLICATION LICENSING FACTOR MCM FAMILY MEMBER"/>
    <property type="match status" value="1"/>
</dbReference>
<gene>
    <name evidence="11" type="ORF">GBAR_LOCUS27561</name>
</gene>
<name>A0AA35TLH4_GEOBA</name>
<keyword evidence="4 8" id="KW-0067">ATP-binding</keyword>
<evidence type="ECO:0000256" key="7">
    <source>
        <dbReference type="ARBA" id="ARBA00042306"/>
    </source>
</evidence>
<accession>A0AA35TLH4</accession>
<dbReference type="InterPro" id="IPR003593">
    <property type="entry name" value="AAA+_ATPase"/>
</dbReference>
<dbReference type="GO" id="GO:0003697">
    <property type="term" value="F:single-stranded DNA binding"/>
    <property type="evidence" value="ECO:0007669"/>
    <property type="project" value="TreeGrafter"/>
</dbReference>
<evidence type="ECO:0000256" key="9">
    <source>
        <dbReference type="SAM" id="MobiDB-lite"/>
    </source>
</evidence>
<evidence type="ECO:0000256" key="5">
    <source>
        <dbReference type="ARBA" id="ARBA00023125"/>
    </source>
</evidence>
<evidence type="ECO:0000256" key="1">
    <source>
        <dbReference type="ARBA" id="ARBA00004123"/>
    </source>
</evidence>
<proteinExistence type="inferred from homology"/>
<dbReference type="AlphaFoldDB" id="A0AA35TLH4"/>
<dbReference type="CDD" id="cd17759">
    <property type="entry name" value="MCM8"/>
    <property type="match status" value="1"/>
</dbReference>
<comment type="caution">
    <text evidence="11">The sequence shown here is derived from an EMBL/GenBank/DDBJ whole genome shotgun (WGS) entry which is preliminary data.</text>
</comment>
<dbReference type="GO" id="GO:0006310">
    <property type="term" value="P:DNA recombination"/>
    <property type="evidence" value="ECO:0007669"/>
    <property type="project" value="UniProtKB-ARBA"/>
</dbReference>
<evidence type="ECO:0000313" key="12">
    <source>
        <dbReference type="Proteomes" id="UP001174909"/>
    </source>
</evidence>
<dbReference type="PANTHER" id="PTHR11630:SF47">
    <property type="entry name" value="DNA HELICASE MCM8"/>
    <property type="match status" value="1"/>
</dbReference>
<dbReference type="CDD" id="cd22247">
    <property type="entry name" value="MCM8_WHD"/>
    <property type="match status" value="1"/>
</dbReference>
<protein>
    <recommendedName>
        <fullName evidence="7">Minichromosome maintenance 8</fullName>
    </recommendedName>
</protein>
<evidence type="ECO:0000256" key="2">
    <source>
        <dbReference type="ARBA" id="ARBA00008010"/>
    </source>
</evidence>
<evidence type="ECO:0000256" key="8">
    <source>
        <dbReference type="RuleBase" id="RU004070"/>
    </source>
</evidence>
<dbReference type="Pfam" id="PF17855">
    <property type="entry name" value="MCM_lid"/>
    <property type="match status" value="1"/>
</dbReference>
<evidence type="ECO:0000256" key="3">
    <source>
        <dbReference type="ARBA" id="ARBA00022741"/>
    </source>
</evidence>
<dbReference type="SMART" id="SM00350">
    <property type="entry name" value="MCM"/>
    <property type="match status" value="1"/>
</dbReference>
<evidence type="ECO:0000259" key="10">
    <source>
        <dbReference type="PROSITE" id="PS50051"/>
    </source>
</evidence>
<reference evidence="11" key="1">
    <citation type="submission" date="2023-03" db="EMBL/GenBank/DDBJ databases">
        <authorList>
            <person name="Steffen K."/>
            <person name="Cardenas P."/>
        </authorList>
    </citation>
    <scope>NUCLEOTIDE SEQUENCE</scope>
</reference>
<keyword evidence="5 8" id="KW-0238">DNA-binding</keyword>
<dbReference type="PROSITE" id="PS50051">
    <property type="entry name" value="MCM_2"/>
    <property type="match status" value="1"/>
</dbReference>
<keyword evidence="11" id="KW-0347">Helicase</keyword>
<evidence type="ECO:0000313" key="11">
    <source>
        <dbReference type="EMBL" id="CAI8050102.1"/>
    </source>
</evidence>
<evidence type="ECO:0000256" key="6">
    <source>
        <dbReference type="ARBA" id="ARBA00023242"/>
    </source>
</evidence>
<dbReference type="SUPFAM" id="SSF52540">
    <property type="entry name" value="P-loop containing nucleoside triphosphate hydrolases"/>
    <property type="match status" value="1"/>
</dbReference>
<feature type="region of interest" description="Disordered" evidence="9">
    <location>
        <begin position="229"/>
        <end position="258"/>
    </location>
</feature>
<dbReference type="Gene3D" id="3.40.50.300">
    <property type="entry name" value="P-loop containing nucleotide triphosphate hydrolases"/>
    <property type="match status" value="1"/>
</dbReference>
<dbReference type="SMART" id="SM00382">
    <property type="entry name" value="AAA"/>
    <property type="match status" value="1"/>
</dbReference>
<dbReference type="Proteomes" id="UP001174909">
    <property type="component" value="Unassembled WGS sequence"/>
</dbReference>
<keyword evidence="11" id="KW-0378">Hydrolase</keyword>
<dbReference type="GO" id="GO:0005634">
    <property type="term" value="C:nucleus"/>
    <property type="evidence" value="ECO:0007669"/>
    <property type="project" value="UniProtKB-SubCell"/>
</dbReference>
<feature type="domain" description="MCM C-terminal AAA(+) ATPase" evidence="10">
    <location>
        <begin position="16"/>
        <end position="223"/>
    </location>
</feature>
<dbReference type="GO" id="GO:0042555">
    <property type="term" value="C:MCM complex"/>
    <property type="evidence" value="ECO:0007669"/>
    <property type="project" value="TreeGrafter"/>
</dbReference>
<comment type="subcellular location">
    <subcellularLocation>
        <location evidence="1">Nucleus</location>
    </subcellularLocation>
</comment>
<dbReference type="InterPro" id="IPR027417">
    <property type="entry name" value="P-loop_NTPase"/>
</dbReference>
<dbReference type="InterPro" id="IPR001208">
    <property type="entry name" value="MCM_dom"/>
</dbReference>
<dbReference type="InterPro" id="IPR041562">
    <property type="entry name" value="MCM_lid"/>
</dbReference>
<keyword evidence="3 8" id="KW-0547">Nucleotide-binding</keyword>
<dbReference type="GO" id="GO:0017116">
    <property type="term" value="F:single-stranded DNA helicase activity"/>
    <property type="evidence" value="ECO:0007669"/>
    <property type="project" value="TreeGrafter"/>
</dbReference>
<organism evidence="11 12">
    <name type="scientific">Geodia barretti</name>
    <name type="common">Barrett's horny sponge</name>
    <dbReference type="NCBI Taxonomy" id="519541"/>
    <lineage>
        <taxon>Eukaryota</taxon>
        <taxon>Metazoa</taxon>
        <taxon>Porifera</taxon>
        <taxon>Demospongiae</taxon>
        <taxon>Heteroscleromorpha</taxon>
        <taxon>Tetractinellida</taxon>
        <taxon>Astrophorina</taxon>
        <taxon>Geodiidae</taxon>
        <taxon>Geodia</taxon>
    </lineage>
</organism>
<evidence type="ECO:0000256" key="4">
    <source>
        <dbReference type="ARBA" id="ARBA00022840"/>
    </source>
</evidence>
<keyword evidence="6" id="KW-0539">Nucleus</keyword>
<dbReference type="Pfam" id="PF25051">
    <property type="entry name" value="WHD_MCM8"/>
    <property type="match status" value="1"/>
</dbReference>
<dbReference type="InterPro" id="IPR031327">
    <property type="entry name" value="MCM"/>
</dbReference>
<feature type="compositionally biased region" description="Polar residues" evidence="9">
    <location>
        <begin position="241"/>
        <end position="253"/>
    </location>
</feature>
<dbReference type="GO" id="GO:0005524">
    <property type="term" value="F:ATP binding"/>
    <property type="evidence" value="ECO:0007669"/>
    <property type="project" value="UniProtKB-KW"/>
</dbReference>
<keyword evidence="12" id="KW-1185">Reference proteome</keyword>
<sequence length="443" mass="48412">MQDYCAICEIHEDNNVFRLLVNSLSPTIYGREMVKAGLVLGLFGGTQKYADSQNNIPIRGDPHILIVGDPGLGKSQMLQSAATLAPRGVYVCGSTTSTAGLTVALSKEAGGGDFALEAGALVLSDQGCCCIDEFDKMGGQHHALLEAMDQQSVGLAKGGVVCSLPARTSILAAANPTGGHYNKAKTVSENLKMSSALLSRFDLVFILLDKPDEETDSILSEHVMALHSGANSSRGQKDSAAGSSWRETPQSVLQLDDGGDERTLVEDLKLTRGSDFDPIPAPLFRNRCVFLQKFYKDLRRSRHGAVSSPVTTRQLESLIRLTEARARLELREEATEQDARNVVEIMKFSMYDMFTDEFGMVDFQRSKNGSGMSQRSQAKRLVCALTRAADQTSNAIFTVQQIKDIAREIGIRVENVSDLIFTLNKESYILKKGPRTYQLQTED</sequence>
<dbReference type="PRINTS" id="PR01657">
    <property type="entry name" value="MCMFAMILY"/>
</dbReference>
<comment type="similarity">
    <text evidence="2 8">Belongs to the MCM family.</text>
</comment>